<reference evidence="1" key="1">
    <citation type="journal article" date="2019" name="Environ. Microbiol.">
        <title>Fungal ecological strategies reflected in gene transcription - a case study of two litter decomposers.</title>
        <authorList>
            <person name="Barbi F."/>
            <person name="Kohler A."/>
            <person name="Barry K."/>
            <person name="Baskaran P."/>
            <person name="Daum C."/>
            <person name="Fauchery L."/>
            <person name="Ihrmark K."/>
            <person name="Kuo A."/>
            <person name="LaButti K."/>
            <person name="Lipzen A."/>
            <person name="Morin E."/>
            <person name="Grigoriev I.V."/>
            <person name="Henrissat B."/>
            <person name="Lindahl B."/>
            <person name="Martin F."/>
        </authorList>
    </citation>
    <scope>NUCLEOTIDE SEQUENCE</scope>
    <source>
        <strain evidence="1">JB14</strain>
    </source>
</reference>
<dbReference type="GO" id="GO:0043531">
    <property type="term" value="F:ADP binding"/>
    <property type="evidence" value="ECO:0007669"/>
    <property type="project" value="InterPro"/>
</dbReference>
<keyword evidence="2" id="KW-1185">Reference proteome</keyword>
<dbReference type="EMBL" id="ML769492">
    <property type="protein sequence ID" value="KAE9397789.1"/>
    <property type="molecule type" value="Genomic_DNA"/>
</dbReference>
<evidence type="ECO:0000313" key="1">
    <source>
        <dbReference type="EMBL" id="KAE9397789.1"/>
    </source>
</evidence>
<dbReference type="PANTHER" id="PTHR46082:SF11">
    <property type="entry name" value="AAA+ ATPASE DOMAIN-CONTAINING PROTEIN-RELATED"/>
    <property type="match status" value="1"/>
</dbReference>
<dbReference type="Pfam" id="PF13424">
    <property type="entry name" value="TPR_12"/>
    <property type="match status" value="2"/>
</dbReference>
<gene>
    <name evidence="1" type="ORF">BT96DRAFT_61527</name>
</gene>
<dbReference type="Gene3D" id="1.25.40.10">
    <property type="entry name" value="Tetratricopeptide repeat domain"/>
    <property type="match status" value="1"/>
</dbReference>
<dbReference type="InterPro" id="IPR027417">
    <property type="entry name" value="P-loop_NTPase"/>
</dbReference>
<dbReference type="SUPFAM" id="SSF52540">
    <property type="entry name" value="P-loop containing nucleoside triphosphate hydrolases"/>
    <property type="match status" value="1"/>
</dbReference>
<dbReference type="InterPro" id="IPR011990">
    <property type="entry name" value="TPR-like_helical_dom_sf"/>
</dbReference>
<accession>A0A6A4HGX7</accession>
<proteinExistence type="predicted"/>
<organism evidence="1 2">
    <name type="scientific">Gymnopus androsaceus JB14</name>
    <dbReference type="NCBI Taxonomy" id="1447944"/>
    <lineage>
        <taxon>Eukaryota</taxon>
        <taxon>Fungi</taxon>
        <taxon>Dikarya</taxon>
        <taxon>Basidiomycota</taxon>
        <taxon>Agaricomycotina</taxon>
        <taxon>Agaricomycetes</taxon>
        <taxon>Agaricomycetidae</taxon>
        <taxon>Agaricales</taxon>
        <taxon>Marasmiineae</taxon>
        <taxon>Omphalotaceae</taxon>
        <taxon>Gymnopus</taxon>
    </lineage>
</organism>
<dbReference type="Pfam" id="PF13374">
    <property type="entry name" value="TPR_10"/>
    <property type="match status" value="1"/>
</dbReference>
<sequence length="816" mass="90272">MASSPQTFAQALNFQITGQPIFTTAGIVNNNITYHGTASQTAISGQVISISYVCQCPSPSQYFVGREDTLRKLSQIFSAPAVTLWGTNMDVLKDFVRLHLEYSLIFLDASSGQALAKSVADMVSKGIMAQTDTLLVLQSANAPVEEYFHTLPYAPILGMATQSSIACFTTPVFHLPDCADPQVVHKLLHSIERVLKPGQHVATLVANGGTGKTQAVLKFVSENSSRFSNVWFFDASSNDTLTANFKELGKAAGIGEDVKNVKDFLARINENWLCIFDNADDKNVYLKDYIPICNHGNVIVTSHLSESSQMASPDCHIDLMDLTKESAVELLLNQAHKQNSDENQDLAFKIVEALGCHALAVSTAGAYIGATPTCTMENYLTHFNKKKKKILNYRMRSLDSYERTVYSAFHLSFEKLSHRTQLLMQICAYLNSTAIPLEIFTRAAAFIYNDISASDVDPPIKAINYMKEFLYLFEDEDLWEDSVVEMHQLSLASYNAVNKCLDFHAVIQACMQETVECQEHVSQTAVLLLARATPMGNTNKEYEFRQQLLIHASCVWHANTLLTVYTKTCLARIFHDSGLWTYTEALEEEVLPLHKQAFGDHHPDTLTAMANLAVTYWALGKLEAAEKLGEEVLPLCRQVLGDHHPDTLNAMANLAVTYWALGKLEAAEKLGEEVLPLCKQVLGDHHPDTLIAMSILVLTYQALGKLEAAEKLEEEVLPLRKQALGKHHPDTLIAMDNLAATYRALGKLEAAEKLEEELLLHKQVVANDLAEGSGSTVDLPIVSSPSLESLKQSTGKQGRMKIKTVVSKLLGRFRVK</sequence>
<evidence type="ECO:0000313" key="2">
    <source>
        <dbReference type="Proteomes" id="UP000799118"/>
    </source>
</evidence>
<name>A0A6A4HGX7_9AGAR</name>
<protein>
    <submittedName>
        <fullName evidence="1">Uncharacterized protein</fullName>
    </submittedName>
</protein>
<dbReference type="InterPro" id="IPR019734">
    <property type="entry name" value="TPR_rpt"/>
</dbReference>
<dbReference type="SUPFAM" id="SSF48452">
    <property type="entry name" value="TPR-like"/>
    <property type="match status" value="2"/>
</dbReference>
<dbReference type="AlphaFoldDB" id="A0A6A4HGX7"/>
<dbReference type="InterPro" id="IPR053137">
    <property type="entry name" value="NLR-like"/>
</dbReference>
<dbReference type="SMART" id="SM00028">
    <property type="entry name" value="TPR"/>
    <property type="match status" value="2"/>
</dbReference>
<dbReference type="Proteomes" id="UP000799118">
    <property type="component" value="Unassembled WGS sequence"/>
</dbReference>
<dbReference type="Gene3D" id="3.40.50.300">
    <property type="entry name" value="P-loop containing nucleotide triphosphate hydrolases"/>
    <property type="match status" value="1"/>
</dbReference>
<dbReference type="OrthoDB" id="1658288at2759"/>
<dbReference type="PANTHER" id="PTHR46082">
    <property type="entry name" value="ATP/GTP-BINDING PROTEIN-RELATED"/>
    <property type="match status" value="1"/>
</dbReference>